<keyword evidence="4" id="KW-1185">Reference proteome</keyword>
<dbReference type="CDD" id="cd00920">
    <property type="entry name" value="Cupredoxin"/>
    <property type="match status" value="1"/>
</dbReference>
<dbReference type="InterPro" id="IPR008972">
    <property type="entry name" value="Cupredoxin"/>
</dbReference>
<dbReference type="Proteomes" id="UP000018144">
    <property type="component" value="Unassembled WGS sequence"/>
</dbReference>
<evidence type="ECO:0000256" key="2">
    <source>
        <dbReference type="SAM" id="SignalP"/>
    </source>
</evidence>
<dbReference type="STRING" id="1076935.U4LBD6"/>
<dbReference type="AlphaFoldDB" id="U4LBD6"/>
<dbReference type="eggNOG" id="ENOG502S40X">
    <property type="taxonomic scope" value="Eukaryota"/>
</dbReference>
<dbReference type="PANTHER" id="PTHR34883:SF15">
    <property type="entry name" value="EXTRACELLULAR SERINE-RICH PROTEIN"/>
    <property type="match status" value="1"/>
</dbReference>
<reference evidence="3 4" key="1">
    <citation type="journal article" date="2013" name="PLoS Genet.">
        <title>The genome and development-dependent transcriptomes of Pyronema confluens: a window into fungal evolution.</title>
        <authorList>
            <person name="Traeger S."/>
            <person name="Altegoer F."/>
            <person name="Freitag M."/>
            <person name="Gabaldon T."/>
            <person name="Kempken F."/>
            <person name="Kumar A."/>
            <person name="Marcet-Houben M."/>
            <person name="Poggeler S."/>
            <person name="Stajich J.E."/>
            <person name="Nowrousian M."/>
        </authorList>
    </citation>
    <scope>NUCLEOTIDE SEQUENCE [LARGE SCALE GENOMIC DNA]</scope>
    <source>
        <strain evidence="4">CBS 100304</strain>
        <tissue evidence="3">Vegetative mycelium</tissue>
    </source>
</reference>
<proteinExistence type="predicted"/>
<dbReference type="OMA" id="HCIAGMV"/>
<evidence type="ECO:0000313" key="3">
    <source>
        <dbReference type="EMBL" id="CCX17135.1"/>
    </source>
</evidence>
<organism evidence="3 4">
    <name type="scientific">Pyronema omphalodes (strain CBS 100304)</name>
    <name type="common">Pyronema confluens</name>
    <dbReference type="NCBI Taxonomy" id="1076935"/>
    <lineage>
        <taxon>Eukaryota</taxon>
        <taxon>Fungi</taxon>
        <taxon>Dikarya</taxon>
        <taxon>Ascomycota</taxon>
        <taxon>Pezizomycotina</taxon>
        <taxon>Pezizomycetes</taxon>
        <taxon>Pezizales</taxon>
        <taxon>Pyronemataceae</taxon>
        <taxon>Pyronema</taxon>
    </lineage>
</organism>
<feature type="signal peptide" evidence="2">
    <location>
        <begin position="1"/>
        <end position="17"/>
    </location>
</feature>
<protein>
    <recommendedName>
        <fullName evidence="5">Extracellular serine-rich protein</fullName>
    </recommendedName>
</protein>
<keyword evidence="2" id="KW-0732">Signal</keyword>
<name>U4LBD6_PYROM</name>
<sequence length="235" mass="23252">MLLTSAILLAASSMAAAQSASATASAPATAASGATTIIKVGNAAGNLVFEPAEIKAEPGSLLEFRFWPSNHSVAQSTFDSPCTPMGDATKELFSGFHPTTNGATDVPTWTLRVNNTNPIWLYCSQGKHCQNGMTAVINPPANGQRTLKMYQAAAKSASDNVSPTQVHGGMVGTAKAGSAAPSTGSGGSSGSGSLPSGTAGAPTASGSGAPNAANGLEARWGVAGITAMVLGALMA</sequence>
<feature type="region of interest" description="Disordered" evidence="1">
    <location>
        <begin position="158"/>
        <end position="208"/>
    </location>
</feature>
<dbReference type="PANTHER" id="PTHR34883">
    <property type="entry name" value="SERINE-RICH PROTEIN, PUTATIVE-RELATED-RELATED"/>
    <property type="match status" value="1"/>
</dbReference>
<feature type="chain" id="PRO_5004651830" description="Extracellular serine-rich protein" evidence="2">
    <location>
        <begin position="18"/>
        <end position="235"/>
    </location>
</feature>
<evidence type="ECO:0008006" key="5">
    <source>
        <dbReference type="Google" id="ProtNLM"/>
    </source>
</evidence>
<dbReference type="SUPFAM" id="SSF49503">
    <property type="entry name" value="Cupredoxins"/>
    <property type="match status" value="1"/>
</dbReference>
<evidence type="ECO:0000256" key="1">
    <source>
        <dbReference type="SAM" id="MobiDB-lite"/>
    </source>
</evidence>
<dbReference type="InterPro" id="IPR052953">
    <property type="entry name" value="Ser-rich/MCO-related"/>
</dbReference>
<feature type="compositionally biased region" description="Low complexity" evidence="1">
    <location>
        <begin position="191"/>
        <end position="208"/>
    </location>
</feature>
<accession>U4LBD6</accession>
<feature type="compositionally biased region" description="Low complexity" evidence="1">
    <location>
        <begin position="172"/>
        <end position="183"/>
    </location>
</feature>
<dbReference type="OrthoDB" id="2331100at2759"/>
<dbReference type="EMBL" id="HF936578">
    <property type="protein sequence ID" value="CCX17135.1"/>
    <property type="molecule type" value="Genomic_DNA"/>
</dbReference>
<dbReference type="Gene3D" id="2.60.40.420">
    <property type="entry name" value="Cupredoxins - blue copper proteins"/>
    <property type="match status" value="1"/>
</dbReference>
<evidence type="ECO:0000313" key="4">
    <source>
        <dbReference type="Proteomes" id="UP000018144"/>
    </source>
</evidence>
<gene>
    <name evidence="3" type="ORF">PCON_04064</name>
</gene>